<evidence type="ECO:0000313" key="2">
    <source>
        <dbReference type="EMBL" id="PDS22998.1"/>
    </source>
</evidence>
<feature type="transmembrane region" description="Helical" evidence="1">
    <location>
        <begin position="58"/>
        <end position="77"/>
    </location>
</feature>
<dbReference type="RefSeq" id="WP_014083564.1">
    <property type="nucleotide sequence ID" value="NZ_CBCSFI010000003.1"/>
</dbReference>
<accession>A0A2H3K9R5</accession>
<dbReference type="InterPro" id="IPR007165">
    <property type="entry name" value="Phage_holin_4_2"/>
</dbReference>
<dbReference type="OMA" id="AFMLWIT"/>
<dbReference type="AlphaFoldDB" id="A0A2H3K9R5"/>
<organism evidence="2 3">
    <name type="scientific">Flavobacterium branchiophilum</name>
    <dbReference type="NCBI Taxonomy" id="55197"/>
    <lineage>
        <taxon>Bacteria</taxon>
        <taxon>Pseudomonadati</taxon>
        <taxon>Bacteroidota</taxon>
        <taxon>Flavobacteriia</taxon>
        <taxon>Flavobacteriales</taxon>
        <taxon>Flavobacteriaceae</taxon>
        <taxon>Flavobacterium</taxon>
    </lineage>
</organism>
<sequence length="115" mass="12574">MKLLARLFITTILVVIIARYVEGVVLLDGIATSAKVAIALAILNITVKPLIKLFTLPITFFTLGLFLLVINALMILICTKIVDGFRVDGFSTAFVFSLILSLSQTILFSLLSDKK</sequence>
<name>A0A2H3K9R5_9FLAO</name>
<feature type="transmembrane region" description="Helical" evidence="1">
    <location>
        <begin position="33"/>
        <end position="51"/>
    </location>
</feature>
<dbReference type="PANTHER" id="PTHR37309:SF1">
    <property type="entry name" value="SLR0284 PROTEIN"/>
    <property type="match status" value="1"/>
</dbReference>
<protein>
    <submittedName>
        <fullName evidence="2">Phage holin family protein</fullName>
    </submittedName>
</protein>
<dbReference type="PANTHER" id="PTHR37309">
    <property type="entry name" value="SLR0284 PROTEIN"/>
    <property type="match status" value="1"/>
</dbReference>
<keyword evidence="1" id="KW-0472">Membrane</keyword>
<reference evidence="2 3" key="1">
    <citation type="submission" date="2017-09" db="EMBL/GenBank/DDBJ databases">
        <title>Whole genomes of Flavobacteriaceae.</title>
        <authorList>
            <person name="Stine C."/>
            <person name="Li C."/>
            <person name="Tadesse D."/>
        </authorList>
    </citation>
    <scope>NUCLEOTIDE SEQUENCE [LARGE SCALE GENOMIC DNA]</scope>
    <source>
        <strain evidence="2 3">ATCC 35036</strain>
    </source>
</reference>
<dbReference type="Pfam" id="PF04020">
    <property type="entry name" value="Phage_holin_4_2"/>
    <property type="match status" value="1"/>
</dbReference>
<dbReference type="OrthoDB" id="6402664at2"/>
<evidence type="ECO:0000256" key="1">
    <source>
        <dbReference type="SAM" id="Phobius"/>
    </source>
</evidence>
<feature type="transmembrane region" description="Helical" evidence="1">
    <location>
        <begin position="89"/>
        <end position="111"/>
    </location>
</feature>
<keyword evidence="1" id="KW-1133">Transmembrane helix</keyword>
<keyword evidence="1" id="KW-0812">Transmembrane</keyword>
<dbReference type="Proteomes" id="UP000220828">
    <property type="component" value="Unassembled WGS sequence"/>
</dbReference>
<proteinExistence type="predicted"/>
<dbReference type="EMBL" id="PCMW01000072">
    <property type="protein sequence ID" value="PDS22998.1"/>
    <property type="molecule type" value="Genomic_DNA"/>
</dbReference>
<gene>
    <name evidence="2" type="ORF">B0A77_11960</name>
</gene>
<comment type="caution">
    <text evidence="2">The sequence shown here is derived from an EMBL/GenBank/DDBJ whole genome shotgun (WGS) entry which is preliminary data.</text>
</comment>
<evidence type="ECO:0000313" key="3">
    <source>
        <dbReference type="Proteomes" id="UP000220828"/>
    </source>
</evidence>